<keyword evidence="3" id="KW-0808">Transferase</keyword>
<dbReference type="EMBL" id="LBXN01000019">
    <property type="protein sequence ID" value="KKR33307.1"/>
    <property type="molecule type" value="Genomic_DNA"/>
</dbReference>
<dbReference type="PANTHER" id="PTHR36836">
    <property type="entry name" value="COLANIC ACID BIOSYNTHESIS PROTEIN WCAK"/>
    <property type="match status" value="1"/>
</dbReference>
<feature type="domain" description="Polysaccharide pyruvyl transferase" evidence="2">
    <location>
        <begin position="37"/>
        <end position="318"/>
    </location>
</feature>
<keyword evidence="1" id="KW-0472">Membrane</keyword>
<evidence type="ECO:0000256" key="1">
    <source>
        <dbReference type="SAM" id="Phobius"/>
    </source>
</evidence>
<protein>
    <submittedName>
        <fullName evidence="3">Polysaccharide pyruvyl transferase CsaB</fullName>
    </submittedName>
</protein>
<gene>
    <name evidence="3" type="ORF">UT63_C0019G0029</name>
</gene>
<evidence type="ECO:0000259" key="2">
    <source>
        <dbReference type="Pfam" id="PF04230"/>
    </source>
</evidence>
<dbReference type="InterPro" id="IPR007345">
    <property type="entry name" value="Polysacch_pyruvyl_Trfase"/>
</dbReference>
<keyword evidence="1" id="KW-0812">Transmembrane</keyword>
<dbReference type="Pfam" id="PF04230">
    <property type="entry name" value="PS_pyruv_trans"/>
    <property type="match status" value="1"/>
</dbReference>
<dbReference type="AlphaFoldDB" id="A0A0G0T653"/>
<sequence length="370" mass="43016">MDDYKNLPINNFGRKIRSDFGNKTLSGLIFGNFGSYNIGDEAILSGELEELERNNIRNIKVIARYPEEIYRLYRLPGIRMFDIFSVLSALYISDFVIFGGGGLFCKNNAGIKGIIFQLYGLMLIFVSKLSRKKLYIIGLGFYENAPKIITVLGFFVLKLADELAVRDFYTYHFLRSKNIKSGLYKDNSFLMSLPPLKSVSYPGKKINIGVALKRPESQKEIIQLDSEIGEFIKNHKEAYFWFYTLDNHPQYSTDNNFIKSIVNKYLYNSKSFHFIPNTWTPQQVFSSFKQMDFFIAMRLHSMIFCYRLNIPFYAITYDRKCATFLDSIGHTSHSIHDTTAREIEKDMQPAIKKDNYYYGKKQKADNFAFL</sequence>
<reference evidence="3 4" key="1">
    <citation type="journal article" date="2015" name="Nature">
        <title>rRNA introns, odd ribosomes, and small enigmatic genomes across a large radiation of phyla.</title>
        <authorList>
            <person name="Brown C.T."/>
            <person name="Hug L.A."/>
            <person name="Thomas B.C."/>
            <person name="Sharon I."/>
            <person name="Castelle C.J."/>
            <person name="Singh A."/>
            <person name="Wilkins M.J."/>
            <person name="Williams K.H."/>
            <person name="Banfield J.F."/>
        </authorList>
    </citation>
    <scope>NUCLEOTIDE SEQUENCE [LARGE SCALE GENOMIC DNA]</scope>
</reference>
<dbReference type="Proteomes" id="UP000034539">
    <property type="component" value="Unassembled WGS sequence"/>
</dbReference>
<evidence type="ECO:0000313" key="4">
    <source>
        <dbReference type="Proteomes" id="UP000034539"/>
    </source>
</evidence>
<comment type="caution">
    <text evidence="3">The sequence shown here is derived from an EMBL/GenBank/DDBJ whole genome shotgun (WGS) entry which is preliminary data.</text>
</comment>
<dbReference type="PANTHER" id="PTHR36836:SF1">
    <property type="entry name" value="COLANIC ACID BIOSYNTHESIS PROTEIN WCAK"/>
    <property type="match status" value="1"/>
</dbReference>
<accession>A0A0G0T653</accession>
<feature type="transmembrane region" description="Helical" evidence="1">
    <location>
        <begin position="109"/>
        <end position="126"/>
    </location>
</feature>
<dbReference type="GO" id="GO:0016740">
    <property type="term" value="F:transferase activity"/>
    <property type="evidence" value="ECO:0007669"/>
    <property type="project" value="UniProtKB-KW"/>
</dbReference>
<name>A0A0G0T653_9BACT</name>
<organism evidence="3 4">
    <name type="scientific">Candidatus Gottesmanbacteria bacterium GW2011_GWC2_39_8</name>
    <dbReference type="NCBI Taxonomy" id="1618450"/>
    <lineage>
        <taxon>Bacteria</taxon>
        <taxon>Candidatus Gottesmaniibacteriota</taxon>
    </lineage>
</organism>
<proteinExistence type="predicted"/>
<keyword evidence="1" id="KW-1133">Transmembrane helix</keyword>
<evidence type="ECO:0000313" key="3">
    <source>
        <dbReference type="EMBL" id="KKR33307.1"/>
    </source>
</evidence>
<feature type="transmembrane region" description="Helical" evidence="1">
    <location>
        <begin position="81"/>
        <end position="103"/>
    </location>
</feature>